<dbReference type="Gene3D" id="2.120.10.30">
    <property type="entry name" value="TolB, C-terminal domain"/>
    <property type="match status" value="1"/>
</dbReference>
<dbReference type="KEGG" id="cvn:111112087"/>
<proteinExistence type="predicted"/>
<dbReference type="PANTHER" id="PTHR24104">
    <property type="entry name" value="E3 UBIQUITIN-PROTEIN LIGASE NHLRC1-RELATED"/>
    <property type="match status" value="1"/>
</dbReference>
<dbReference type="Proteomes" id="UP000694844">
    <property type="component" value="Chromosome 9"/>
</dbReference>
<dbReference type="GO" id="GO:0043161">
    <property type="term" value="P:proteasome-mediated ubiquitin-dependent protein catabolic process"/>
    <property type="evidence" value="ECO:0007669"/>
    <property type="project" value="TreeGrafter"/>
</dbReference>
<dbReference type="GeneID" id="111112087"/>
<organism evidence="1 2">
    <name type="scientific">Crassostrea virginica</name>
    <name type="common">Eastern oyster</name>
    <dbReference type="NCBI Taxonomy" id="6565"/>
    <lineage>
        <taxon>Eukaryota</taxon>
        <taxon>Metazoa</taxon>
        <taxon>Spiralia</taxon>
        <taxon>Lophotrochozoa</taxon>
        <taxon>Mollusca</taxon>
        <taxon>Bivalvia</taxon>
        <taxon>Autobranchia</taxon>
        <taxon>Pteriomorphia</taxon>
        <taxon>Ostreida</taxon>
        <taxon>Ostreoidea</taxon>
        <taxon>Ostreidae</taxon>
        <taxon>Crassostrea</taxon>
    </lineage>
</organism>
<dbReference type="GO" id="GO:0000209">
    <property type="term" value="P:protein polyubiquitination"/>
    <property type="evidence" value="ECO:0007669"/>
    <property type="project" value="TreeGrafter"/>
</dbReference>
<sequence length="344" mass="38881">MLRDTNDVSLISAYKSRNEELRSTLPAMYQISLLTFTSYQINIDQINKQFGLLSKLDMHETEKHCTAIKSKISKMFLDGPQIIMDVKTDHVLSSIFCKNESAFWTCGEDKDIKLHNLKGELLSSFQSKSGNVPWDLTVTKEGDLIYSDRKDSSINIVKSEGIVELIKLQGWIPRGVYSTPSGDLLVTMNSEDNEQTKVVRYSGYTEKQNIQWDDEGRPLYTSSGLFNTKYVNENKNLDICVADNNAGAVVVVSAAGILRFRYKGPSFPTKGSFTPVGIATDSQSRILTSDINNDCIHILDRDGQFLRFIVNRKLSRPWGLCVDLKDNLFVAVNEGRVKKIKYYQ</sequence>
<dbReference type="AlphaFoldDB" id="A0A8B8BP25"/>
<dbReference type="GO" id="GO:0061630">
    <property type="term" value="F:ubiquitin protein ligase activity"/>
    <property type="evidence" value="ECO:0007669"/>
    <property type="project" value="TreeGrafter"/>
</dbReference>
<protein>
    <submittedName>
        <fullName evidence="2">E3 ubiquitin-protein ligase TRIM71-like</fullName>
    </submittedName>
</protein>
<dbReference type="PANTHER" id="PTHR24104:SF25">
    <property type="entry name" value="PROTEIN LIN-41"/>
    <property type="match status" value="1"/>
</dbReference>
<evidence type="ECO:0000313" key="2">
    <source>
        <dbReference type="RefSeq" id="XP_022305103.1"/>
    </source>
</evidence>
<evidence type="ECO:0000313" key="1">
    <source>
        <dbReference type="Proteomes" id="UP000694844"/>
    </source>
</evidence>
<reference evidence="2" key="1">
    <citation type="submission" date="2025-08" db="UniProtKB">
        <authorList>
            <consortium name="RefSeq"/>
        </authorList>
    </citation>
    <scope>IDENTIFICATION</scope>
    <source>
        <tissue evidence="2">Whole sample</tissue>
    </source>
</reference>
<dbReference type="GO" id="GO:0008270">
    <property type="term" value="F:zinc ion binding"/>
    <property type="evidence" value="ECO:0007669"/>
    <property type="project" value="UniProtKB-KW"/>
</dbReference>
<gene>
    <name evidence="2" type="primary">LOC111112087</name>
</gene>
<dbReference type="InterPro" id="IPR050952">
    <property type="entry name" value="TRIM-NHL_E3_ligases"/>
</dbReference>
<name>A0A8B8BP25_CRAVI</name>
<dbReference type="OrthoDB" id="6071540at2759"/>
<dbReference type="InterPro" id="IPR011042">
    <property type="entry name" value="6-blade_b-propeller_TolB-like"/>
</dbReference>
<accession>A0A8B8BP25</accession>
<dbReference type="RefSeq" id="XP_022305103.1">
    <property type="nucleotide sequence ID" value="XM_022449395.1"/>
</dbReference>
<dbReference type="SUPFAM" id="SSF101898">
    <property type="entry name" value="NHL repeat"/>
    <property type="match status" value="1"/>
</dbReference>
<keyword evidence="1" id="KW-1185">Reference proteome</keyword>